<protein>
    <submittedName>
        <fullName evidence="2">QueT transporter family protein</fullName>
    </submittedName>
</protein>
<name>G8PAB6_PEDCP</name>
<dbReference type="RefSeq" id="WP_014214753.1">
    <property type="nucleotide sequence ID" value="NC_016605.1"/>
</dbReference>
<dbReference type="Proteomes" id="UP000005444">
    <property type="component" value="Chromosome"/>
</dbReference>
<feature type="transmembrane region" description="Helical" evidence="1">
    <location>
        <begin position="12"/>
        <end position="33"/>
    </location>
</feature>
<proteinExistence type="predicted"/>
<dbReference type="PATRIC" id="fig|701521.8.peg.222"/>
<dbReference type="KEGG" id="pce:PECL_232"/>
<dbReference type="InterPro" id="IPR010387">
    <property type="entry name" value="QueT"/>
</dbReference>
<evidence type="ECO:0000313" key="3">
    <source>
        <dbReference type="Proteomes" id="UP000005444"/>
    </source>
</evidence>
<reference evidence="2 3" key="1">
    <citation type="journal article" date="2012" name="J. Bacteriol.">
        <title>Complete Genome Sequence of the Beer Spoilage Organism Pediococcus claussenii ATCC BAA-344T.</title>
        <authorList>
            <person name="Pittet V."/>
            <person name="Abegunde T."/>
            <person name="Marfleet T."/>
            <person name="Haakensen M."/>
            <person name="Morrow K."/>
            <person name="Jayaprakash T."/>
            <person name="Schroeder K."/>
            <person name="Trost B."/>
            <person name="Byrns S."/>
            <person name="Bergsveinson J."/>
            <person name="Kusalik A."/>
            <person name="Ziola B."/>
        </authorList>
    </citation>
    <scope>NUCLEOTIDE SEQUENCE [LARGE SCALE GENOMIC DNA]</scope>
    <source>
        <strain evidence="2 3">ATCC BAA-344</strain>
    </source>
</reference>
<evidence type="ECO:0000256" key="1">
    <source>
        <dbReference type="SAM" id="Phobius"/>
    </source>
</evidence>
<dbReference type="STRING" id="701521.PECL_232"/>
<feature type="transmembrane region" description="Helical" evidence="1">
    <location>
        <begin position="109"/>
        <end position="129"/>
    </location>
</feature>
<dbReference type="PANTHER" id="PTHR40044:SF1">
    <property type="entry name" value="INTEGRAL MEMBRANE PROTEIN"/>
    <property type="match status" value="1"/>
</dbReference>
<accession>G8PAB6</accession>
<keyword evidence="1" id="KW-0472">Membrane</keyword>
<dbReference type="EMBL" id="CP003137">
    <property type="protein sequence ID" value="AEV94555.1"/>
    <property type="molecule type" value="Genomic_DNA"/>
</dbReference>
<evidence type="ECO:0000313" key="2">
    <source>
        <dbReference type="EMBL" id="AEV94555.1"/>
    </source>
</evidence>
<dbReference type="eggNOG" id="COG4708">
    <property type="taxonomic scope" value="Bacteria"/>
</dbReference>
<dbReference type="Pfam" id="PF06177">
    <property type="entry name" value="QueT"/>
    <property type="match status" value="1"/>
</dbReference>
<keyword evidence="1" id="KW-0812">Transmembrane</keyword>
<dbReference type="AlphaFoldDB" id="G8PAB6"/>
<organism evidence="2 3">
    <name type="scientific">Pediococcus claussenii (strain ATCC BAA-344 / DSM 14800 / JCM 18046 / KCTC 3811 / LMG 21948 / P06)</name>
    <dbReference type="NCBI Taxonomy" id="701521"/>
    <lineage>
        <taxon>Bacteria</taxon>
        <taxon>Bacillati</taxon>
        <taxon>Bacillota</taxon>
        <taxon>Bacilli</taxon>
        <taxon>Lactobacillales</taxon>
        <taxon>Lactobacillaceae</taxon>
        <taxon>Pediococcus</taxon>
    </lineage>
</organism>
<dbReference type="PANTHER" id="PTHR40044">
    <property type="entry name" value="INTEGRAL MEMBRANE PROTEIN-RELATED"/>
    <property type="match status" value="1"/>
</dbReference>
<keyword evidence="1" id="KW-1133">Transmembrane helix</keyword>
<dbReference type="PIRSF" id="PIRSF031501">
    <property type="entry name" value="QueT"/>
    <property type="match status" value="1"/>
</dbReference>
<feature type="transmembrane region" description="Helical" evidence="1">
    <location>
        <begin position="79"/>
        <end position="97"/>
    </location>
</feature>
<feature type="transmembrane region" description="Helical" evidence="1">
    <location>
        <begin position="135"/>
        <end position="158"/>
    </location>
</feature>
<dbReference type="HOGENOM" id="CLU_104115_1_0_9"/>
<keyword evidence="3" id="KW-1185">Reference proteome</keyword>
<gene>
    <name evidence="2" type="ordered locus">PECL_232</name>
</gene>
<sequence>MGSKSNRVWIVNAMVAAIYIVLSLLVNTFGLASGNIQFRLSESLNHLVVFNRKYFWGVVGGVFLFNLFGPTSLNHLLDVVFGTGQTVIALLITIYVAPRLKNIWAKMGLNVIVFTVSMVLIALELHWTLQIPFWATYLSTAISEFVIMIISAPIMYGLDKVLDFNNRI</sequence>
<feature type="transmembrane region" description="Helical" evidence="1">
    <location>
        <begin position="54"/>
        <end position="73"/>
    </location>
</feature>